<organism evidence="1 2">
    <name type="scientific">Shimia thalassica</name>
    <dbReference type="NCBI Taxonomy" id="1715693"/>
    <lineage>
        <taxon>Bacteria</taxon>
        <taxon>Pseudomonadati</taxon>
        <taxon>Pseudomonadota</taxon>
        <taxon>Alphaproteobacteria</taxon>
        <taxon>Rhodobacterales</taxon>
        <taxon>Roseobacteraceae</taxon>
    </lineage>
</organism>
<evidence type="ECO:0000313" key="1">
    <source>
        <dbReference type="EMBL" id="CUK04797.1"/>
    </source>
</evidence>
<dbReference type="AlphaFoldDB" id="A0A0P1IC62"/>
<name>A0A0P1IC62_9RHOB</name>
<accession>A0A0P1IC62</accession>
<sequence>MNYDILQQAARAMHLDILGAFHPEEDDSELSGFGTLVMLSPLEPNFWDHFTTQREFIDKVPNPVDQWSSRVVTALAAALGAQPFFPFTGPPYQPFYQWALKTGRCYPSPINLLVHDTAGLFVSFRGAIALPQEIDLPESGLSPCESCADKPCLSTCPVDAFASGVYDVGACRNVIGAQDPKSCLSRGCAARRSCPASSGYGRLEEQSSYHMRVFLENGP</sequence>
<keyword evidence="2" id="KW-1185">Reference proteome</keyword>
<dbReference type="RefSeq" id="WP_058312003.1">
    <property type="nucleotide sequence ID" value="NZ_CYTW01000003.1"/>
</dbReference>
<gene>
    <name evidence="1" type="ORF">PH7735_02825</name>
</gene>
<evidence type="ECO:0000313" key="2">
    <source>
        <dbReference type="Proteomes" id="UP000051870"/>
    </source>
</evidence>
<reference evidence="2" key="1">
    <citation type="submission" date="2015-09" db="EMBL/GenBank/DDBJ databases">
        <authorList>
            <person name="Rodrigo-Torres Lidia"/>
            <person name="Arahal R.David."/>
        </authorList>
    </citation>
    <scope>NUCLEOTIDE SEQUENCE [LARGE SCALE GENOMIC DNA]</scope>
    <source>
        <strain evidence="2">CECT 7735</strain>
    </source>
</reference>
<evidence type="ECO:0008006" key="3">
    <source>
        <dbReference type="Google" id="ProtNLM"/>
    </source>
</evidence>
<dbReference type="Proteomes" id="UP000051870">
    <property type="component" value="Unassembled WGS sequence"/>
</dbReference>
<dbReference type="GeneID" id="83881832"/>
<protein>
    <recommendedName>
        <fullName evidence="3">4Fe-4S ferredoxin-type domain-containing protein</fullName>
    </recommendedName>
</protein>
<dbReference type="STRING" id="1715693.PH7735_02825"/>
<proteinExistence type="predicted"/>
<dbReference type="EMBL" id="CYTW01000003">
    <property type="protein sequence ID" value="CUK04797.1"/>
    <property type="molecule type" value="Genomic_DNA"/>
</dbReference>